<feature type="non-terminal residue" evidence="1">
    <location>
        <position position="1"/>
    </location>
</feature>
<reference evidence="1" key="1">
    <citation type="submission" date="2021-06" db="EMBL/GenBank/DDBJ databases">
        <authorList>
            <person name="Kallberg Y."/>
            <person name="Tangrot J."/>
            <person name="Rosling A."/>
        </authorList>
    </citation>
    <scope>NUCLEOTIDE SEQUENCE</scope>
    <source>
        <strain evidence="1">CL356</strain>
    </source>
</reference>
<sequence length="50" mass="5533">ECLVVQTNGSHPSTKEGSSQHSRAYRSPDNFRPPKPHKATNLCGFKPALR</sequence>
<gene>
    <name evidence="1" type="ORF">ACOLOM_LOCUS13796</name>
</gene>
<dbReference type="EMBL" id="CAJVPT010064964">
    <property type="protein sequence ID" value="CAG8771143.1"/>
    <property type="molecule type" value="Genomic_DNA"/>
</dbReference>
<protein>
    <submittedName>
        <fullName evidence="1">662_t:CDS:1</fullName>
    </submittedName>
</protein>
<accession>A0ACA9R057</accession>
<keyword evidence="2" id="KW-1185">Reference proteome</keyword>
<dbReference type="Proteomes" id="UP000789525">
    <property type="component" value="Unassembled WGS sequence"/>
</dbReference>
<feature type="non-terminal residue" evidence="1">
    <location>
        <position position="50"/>
    </location>
</feature>
<proteinExistence type="predicted"/>
<evidence type="ECO:0000313" key="1">
    <source>
        <dbReference type="EMBL" id="CAG8771143.1"/>
    </source>
</evidence>
<organism evidence="1 2">
    <name type="scientific">Acaulospora colombiana</name>
    <dbReference type="NCBI Taxonomy" id="27376"/>
    <lineage>
        <taxon>Eukaryota</taxon>
        <taxon>Fungi</taxon>
        <taxon>Fungi incertae sedis</taxon>
        <taxon>Mucoromycota</taxon>
        <taxon>Glomeromycotina</taxon>
        <taxon>Glomeromycetes</taxon>
        <taxon>Diversisporales</taxon>
        <taxon>Acaulosporaceae</taxon>
        <taxon>Acaulospora</taxon>
    </lineage>
</organism>
<comment type="caution">
    <text evidence="1">The sequence shown here is derived from an EMBL/GenBank/DDBJ whole genome shotgun (WGS) entry which is preliminary data.</text>
</comment>
<name>A0ACA9R057_9GLOM</name>
<evidence type="ECO:0000313" key="2">
    <source>
        <dbReference type="Proteomes" id="UP000789525"/>
    </source>
</evidence>